<dbReference type="AlphaFoldDB" id="A0A9E6NWN1"/>
<evidence type="ECO:0000313" key="1">
    <source>
        <dbReference type="EMBL" id="QXI15223.1"/>
    </source>
</evidence>
<gene>
    <name evidence="1" type="ORF">HU739_014975</name>
</gene>
<name>A0A9E6NWN1_9PSED</name>
<reference evidence="1 2" key="1">
    <citation type="journal article" date="2020" name="Microorganisms">
        <title>Reliable Identification of Environmental Pseudomonas Isolates Using the rpoD Gene.</title>
        <authorList>
            <consortium name="The Broad Institute Genome Sequencing Platform"/>
            <person name="Girard L."/>
            <person name="Lood C."/>
            <person name="Rokni-Zadeh H."/>
            <person name="van Noort V."/>
            <person name="Lavigne R."/>
            <person name="De Mot R."/>
        </authorList>
    </citation>
    <scope>NUCLEOTIDE SEQUENCE [LARGE SCALE GENOMIC DNA]</scope>
    <source>
        <strain evidence="1 2">SWRI65</strain>
    </source>
</reference>
<proteinExistence type="predicted"/>
<sequence>MGEVTEETQVQPAMVGAFESLTLLKVKFDAAESTRSKELFGNGRMQVKVQVLVAGADADGNAVHVPAEVMDTISLIHYSNGQPLSNGWKASDEQGRFTLESHYSANTVPDEDDSVHPQVRTFWVSSAGAGETQVAARVTVNQQVIRSNGTTLSSVHDSSVSLIAKEPVAYSIDSFRWYSVRRGNEEPGNRIWNYYLGLYPQGGQQIKLVDWLSEGGRGSRLFAKGNKLREPSTNHLQGIFVLPEQKTQEVWLPFDGHPLSDILSFGAQGWLYVSTKKKRYSVKVSDREGELTVVQALSGYSTIEPASSDAEVFHFQAIDQYGTEHKLALRTDFAARQFYLERG</sequence>
<dbReference type="RefSeq" id="WP_186547678.1">
    <property type="nucleotide sequence ID" value="NZ_CP077091.1"/>
</dbReference>
<protein>
    <submittedName>
        <fullName evidence="1">Uncharacterized protein</fullName>
    </submittedName>
</protein>
<dbReference type="Proteomes" id="UP000631521">
    <property type="component" value="Chromosome"/>
</dbReference>
<dbReference type="KEGG" id="phv:HU739_014975"/>
<accession>A0A9E6NWN1</accession>
<reference evidence="1 2" key="2">
    <citation type="journal article" date="2021" name="Microorganisms">
        <title>The Ever-Expanding Pseudomonas Genus: Description of 43 New Species and Partition of the Pseudomonas putida Group.</title>
        <authorList>
            <person name="Girard L."/>
            <person name="Lood C."/>
            <person name="Hofte M."/>
            <person name="Vandamme P."/>
            <person name="Rokni-Zadeh H."/>
            <person name="van Noort V."/>
            <person name="Lavigne R."/>
            <person name="De Mot R."/>
        </authorList>
    </citation>
    <scope>NUCLEOTIDE SEQUENCE [LARGE SCALE GENOMIC DNA]</scope>
    <source>
        <strain evidence="1 2">SWRI65</strain>
    </source>
</reference>
<organism evidence="1 2">
    <name type="scientific">Pseudomonas hamedanensis</name>
    <dbReference type="NCBI Taxonomy" id="2745504"/>
    <lineage>
        <taxon>Bacteria</taxon>
        <taxon>Pseudomonadati</taxon>
        <taxon>Pseudomonadota</taxon>
        <taxon>Gammaproteobacteria</taxon>
        <taxon>Pseudomonadales</taxon>
        <taxon>Pseudomonadaceae</taxon>
        <taxon>Pseudomonas</taxon>
    </lineage>
</organism>
<keyword evidence="2" id="KW-1185">Reference proteome</keyword>
<dbReference type="EMBL" id="CP077091">
    <property type="protein sequence ID" value="QXI15223.1"/>
    <property type="molecule type" value="Genomic_DNA"/>
</dbReference>
<evidence type="ECO:0000313" key="2">
    <source>
        <dbReference type="Proteomes" id="UP000631521"/>
    </source>
</evidence>